<accession>A0AAD3SIY8</accession>
<keyword evidence="2" id="KW-1185">Reference proteome</keyword>
<sequence length="259" mass="28301">MFPAIPLACSWRRRPLPKVFCCGSLQGYDAAGNFAGVGARALLQLPRVLLLLETFGGCSPDVARGRLLEVLGAMAHMLLAGFCCQISGNMLLPLLMHAWLLRISCTIQLDDADIAVLSLCYVEMLRRMLAVISGTVVCALVFEMLDCFCSMLRPLFLLMNSRSHTLILLAFAAVPAMSRPHLHTAVWFGDMGWILQAVYCDPDDVGICKLMCSNLKKGCLLVGFTKILKQVLSCMWVAGKWLAPLLHIIVDVDDVAGDG</sequence>
<comment type="caution">
    <text evidence="1">The sequence shown here is derived from an EMBL/GenBank/DDBJ whole genome shotgun (WGS) entry which is preliminary data.</text>
</comment>
<dbReference type="AlphaFoldDB" id="A0AAD3SIY8"/>
<dbReference type="EMBL" id="BSYO01000011">
    <property type="protein sequence ID" value="GMH11586.1"/>
    <property type="molecule type" value="Genomic_DNA"/>
</dbReference>
<name>A0AAD3SIY8_NEPGR</name>
<evidence type="ECO:0000313" key="2">
    <source>
        <dbReference type="Proteomes" id="UP001279734"/>
    </source>
</evidence>
<dbReference type="Proteomes" id="UP001279734">
    <property type="component" value="Unassembled WGS sequence"/>
</dbReference>
<protein>
    <submittedName>
        <fullName evidence="1">Uncharacterized protein</fullName>
    </submittedName>
</protein>
<proteinExistence type="predicted"/>
<reference evidence="1" key="1">
    <citation type="submission" date="2023-05" db="EMBL/GenBank/DDBJ databases">
        <title>Nepenthes gracilis genome sequencing.</title>
        <authorList>
            <person name="Fukushima K."/>
        </authorList>
    </citation>
    <scope>NUCLEOTIDE SEQUENCE</scope>
    <source>
        <strain evidence="1">SING2019-196</strain>
    </source>
</reference>
<gene>
    <name evidence="1" type="ORF">Nepgr_013427</name>
</gene>
<organism evidence="1 2">
    <name type="scientific">Nepenthes gracilis</name>
    <name type="common">Slender pitcher plant</name>
    <dbReference type="NCBI Taxonomy" id="150966"/>
    <lineage>
        <taxon>Eukaryota</taxon>
        <taxon>Viridiplantae</taxon>
        <taxon>Streptophyta</taxon>
        <taxon>Embryophyta</taxon>
        <taxon>Tracheophyta</taxon>
        <taxon>Spermatophyta</taxon>
        <taxon>Magnoliopsida</taxon>
        <taxon>eudicotyledons</taxon>
        <taxon>Gunneridae</taxon>
        <taxon>Pentapetalae</taxon>
        <taxon>Caryophyllales</taxon>
        <taxon>Nepenthaceae</taxon>
        <taxon>Nepenthes</taxon>
    </lineage>
</organism>
<evidence type="ECO:0000313" key="1">
    <source>
        <dbReference type="EMBL" id="GMH11586.1"/>
    </source>
</evidence>